<gene>
    <name evidence="9" type="ORF">CTA1_9368</name>
</gene>
<dbReference type="STRING" id="1306861.A0A4U6X8D6"/>
<dbReference type="Proteomes" id="UP000310108">
    <property type="component" value="Unassembled WGS sequence"/>
</dbReference>
<feature type="transmembrane region" description="Helical" evidence="7">
    <location>
        <begin position="179"/>
        <end position="206"/>
    </location>
</feature>
<evidence type="ECO:0000256" key="2">
    <source>
        <dbReference type="ARBA" id="ARBA00022692"/>
    </source>
</evidence>
<feature type="transmembrane region" description="Helical" evidence="7">
    <location>
        <begin position="218"/>
        <end position="236"/>
    </location>
</feature>
<evidence type="ECO:0000256" key="1">
    <source>
        <dbReference type="ARBA" id="ARBA00004141"/>
    </source>
</evidence>
<keyword evidence="10" id="KW-1185">Reference proteome</keyword>
<dbReference type="InterPro" id="IPR052337">
    <property type="entry name" value="SAT4-like"/>
</dbReference>
<comment type="similarity">
    <text evidence="5">Belongs to the SAT4 family.</text>
</comment>
<evidence type="ECO:0000256" key="5">
    <source>
        <dbReference type="ARBA" id="ARBA00038359"/>
    </source>
</evidence>
<feature type="transmembrane region" description="Helical" evidence="7">
    <location>
        <begin position="138"/>
        <end position="159"/>
    </location>
</feature>
<dbReference type="PANTHER" id="PTHR33048:SF167">
    <property type="entry name" value="INTEGRAL MEMBRANE PROTEIN"/>
    <property type="match status" value="1"/>
</dbReference>
<feature type="compositionally biased region" description="Basic and acidic residues" evidence="6">
    <location>
        <begin position="321"/>
        <end position="346"/>
    </location>
</feature>
<evidence type="ECO:0000256" key="7">
    <source>
        <dbReference type="SAM" id="Phobius"/>
    </source>
</evidence>
<accession>A0A4U6X8D6</accession>
<evidence type="ECO:0000313" key="10">
    <source>
        <dbReference type="Proteomes" id="UP000310108"/>
    </source>
</evidence>
<reference evidence="9 10" key="1">
    <citation type="journal article" date="2019" name="PLoS ONE">
        <title>Comparative genome analysis indicates high evolutionary potential of pathogenicity genes in Colletotrichum tanaceti.</title>
        <authorList>
            <person name="Lelwala R.V."/>
            <person name="Korhonen P.K."/>
            <person name="Young N.D."/>
            <person name="Scott J.B."/>
            <person name="Ades P.A."/>
            <person name="Gasser R.B."/>
            <person name="Taylor P.W.J."/>
        </authorList>
    </citation>
    <scope>NUCLEOTIDE SEQUENCE [LARGE SCALE GENOMIC DNA]</scope>
    <source>
        <strain evidence="9">BRIP57314</strain>
    </source>
</reference>
<proteinExistence type="inferred from homology"/>
<dbReference type="InterPro" id="IPR049326">
    <property type="entry name" value="Rhodopsin_dom_fungi"/>
</dbReference>
<comment type="subcellular location">
    <subcellularLocation>
        <location evidence="1">Membrane</location>
        <topology evidence="1">Multi-pass membrane protein</topology>
    </subcellularLocation>
</comment>
<dbReference type="AlphaFoldDB" id="A0A4U6X8D6"/>
<comment type="caution">
    <text evidence="9">The sequence shown here is derived from an EMBL/GenBank/DDBJ whole genome shotgun (WGS) entry which is preliminary data.</text>
</comment>
<feature type="domain" description="Rhodopsin" evidence="8">
    <location>
        <begin position="42"/>
        <end position="281"/>
    </location>
</feature>
<name>A0A4U6X8D6_9PEZI</name>
<evidence type="ECO:0000256" key="6">
    <source>
        <dbReference type="SAM" id="MobiDB-lite"/>
    </source>
</evidence>
<keyword evidence="2 7" id="KW-0812">Transmembrane</keyword>
<feature type="transmembrane region" description="Helical" evidence="7">
    <location>
        <begin position="23"/>
        <end position="46"/>
    </location>
</feature>
<feature type="region of interest" description="Disordered" evidence="6">
    <location>
        <begin position="296"/>
        <end position="394"/>
    </location>
</feature>
<protein>
    <recommendedName>
        <fullName evidence="8">Rhodopsin domain-containing protein</fullName>
    </recommendedName>
</protein>
<evidence type="ECO:0000313" key="9">
    <source>
        <dbReference type="EMBL" id="TKW51625.1"/>
    </source>
</evidence>
<dbReference type="EMBL" id="PJEX01000292">
    <property type="protein sequence ID" value="TKW51625.1"/>
    <property type="molecule type" value="Genomic_DNA"/>
</dbReference>
<organism evidence="9 10">
    <name type="scientific">Colletotrichum tanaceti</name>
    <dbReference type="NCBI Taxonomy" id="1306861"/>
    <lineage>
        <taxon>Eukaryota</taxon>
        <taxon>Fungi</taxon>
        <taxon>Dikarya</taxon>
        <taxon>Ascomycota</taxon>
        <taxon>Pezizomycotina</taxon>
        <taxon>Sordariomycetes</taxon>
        <taxon>Hypocreomycetidae</taxon>
        <taxon>Glomerellales</taxon>
        <taxon>Glomerellaceae</taxon>
        <taxon>Colletotrichum</taxon>
        <taxon>Colletotrichum destructivum species complex</taxon>
    </lineage>
</organism>
<dbReference type="Pfam" id="PF20684">
    <property type="entry name" value="Fung_rhodopsin"/>
    <property type="match status" value="1"/>
</dbReference>
<evidence type="ECO:0000256" key="4">
    <source>
        <dbReference type="ARBA" id="ARBA00023136"/>
    </source>
</evidence>
<evidence type="ECO:0000259" key="8">
    <source>
        <dbReference type="Pfam" id="PF20684"/>
    </source>
</evidence>
<keyword evidence="3 7" id="KW-1133">Transmembrane helix</keyword>
<dbReference type="PANTHER" id="PTHR33048">
    <property type="entry name" value="PTH11-LIKE INTEGRAL MEMBRANE PROTEIN (AFU_ORTHOLOGUE AFUA_5G11245)"/>
    <property type="match status" value="1"/>
</dbReference>
<sequence>MSPSQTPPAQPIDPEWARESNTAMIVGVTGGFHALALLFVGLRVYTRVAVVKVVGRDDAVVVASVLCAVAGMTIFSVQAFYGLGKHTLTILEEDMVVMRRSSFFQSIISSIAGLALLKVSIGLSLLRLSRSAWYSRSLWALIAFVSAYSFMAWMTFFFFCQPLEGFWDKSLEPKCYPIALFIKFGLVNTAFNIFTDVCFATLPVSIIWTLQMKLRTRVYLIIVLSLGYFAVAMGIIKSVYQIAYGKDTDKTFYQSIQFWEFLQLNLGIIAACAPSLKPLVGRALKISSGDRYHGELYENRRRPPGTRTAATNTSKRRQGYRVHDGGGELEMRDRPFAGSPEVHRTTVVDVDDDDDGAYDKDKDGSRGSGSEDMILKDDGGGRGIMRTTEISIKR</sequence>
<feature type="transmembrane region" description="Helical" evidence="7">
    <location>
        <begin position="58"/>
        <end position="83"/>
    </location>
</feature>
<keyword evidence="4 7" id="KW-0472">Membrane</keyword>
<feature type="transmembrane region" description="Helical" evidence="7">
    <location>
        <begin position="103"/>
        <end position="126"/>
    </location>
</feature>
<evidence type="ECO:0000256" key="3">
    <source>
        <dbReference type="ARBA" id="ARBA00022989"/>
    </source>
</evidence>
<dbReference type="GO" id="GO:0016020">
    <property type="term" value="C:membrane"/>
    <property type="evidence" value="ECO:0007669"/>
    <property type="project" value="UniProtKB-SubCell"/>
</dbReference>